<dbReference type="EMBL" id="MHIA01000020">
    <property type="protein sequence ID" value="OGY41980.1"/>
    <property type="molecule type" value="Genomic_DNA"/>
</dbReference>
<dbReference type="Gene3D" id="3.30.980.10">
    <property type="entry name" value="Threonyl-trna Synthetase, Chain A, domain 2"/>
    <property type="match status" value="1"/>
</dbReference>
<dbReference type="GO" id="GO:0046872">
    <property type="term" value="F:metal ion binding"/>
    <property type="evidence" value="ECO:0007669"/>
    <property type="project" value="UniProtKB-KW"/>
</dbReference>
<sequence>MKEIYPPMHTAEHLLNQTMVRLFGTKRCFSAHIEEKKSKCDYDFGRDLTEEEVKTLESKINEVIALNLPVTESFQIRELALKNFNLSRLPETDDENIRIIKIGDYDACPCIGPHVKSTKEIGQFKIISHNFSDGVLRIRYKLVNA</sequence>
<dbReference type="GO" id="GO:0005524">
    <property type="term" value="F:ATP binding"/>
    <property type="evidence" value="ECO:0007669"/>
    <property type="project" value="InterPro"/>
</dbReference>
<evidence type="ECO:0000256" key="1">
    <source>
        <dbReference type="ARBA" id="ARBA00001947"/>
    </source>
</evidence>
<accession>A0A1G1XQW4</accession>
<dbReference type="GO" id="GO:0043039">
    <property type="term" value="P:tRNA aminoacylation"/>
    <property type="evidence" value="ECO:0007669"/>
    <property type="project" value="InterPro"/>
</dbReference>
<dbReference type="SUPFAM" id="SSF55186">
    <property type="entry name" value="ThrRS/AlaRS common domain"/>
    <property type="match status" value="1"/>
</dbReference>
<evidence type="ECO:0000259" key="4">
    <source>
        <dbReference type="SMART" id="SM00863"/>
    </source>
</evidence>
<dbReference type="InterPro" id="IPR051335">
    <property type="entry name" value="Alanyl-tRNA_Editing_Enzymes"/>
</dbReference>
<dbReference type="Pfam" id="PF07973">
    <property type="entry name" value="tRNA_SAD"/>
    <property type="match status" value="1"/>
</dbReference>
<evidence type="ECO:0000313" key="5">
    <source>
        <dbReference type="EMBL" id="OGY41980.1"/>
    </source>
</evidence>
<dbReference type="SMART" id="SM00863">
    <property type="entry name" value="tRNA_SAD"/>
    <property type="match status" value="1"/>
</dbReference>
<protein>
    <recommendedName>
        <fullName evidence="4">Threonyl/alanyl tRNA synthetase SAD domain-containing protein</fullName>
    </recommendedName>
</protein>
<dbReference type="AlphaFoldDB" id="A0A1G1XQW4"/>
<evidence type="ECO:0000256" key="2">
    <source>
        <dbReference type="ARBA" id="ARBA00022723"/>
    </source>
</evidence>
<comment type="caution">
    <text evidence="5">The sequence shown here is derived from an EMBL/GenBank/DDBJ whole genome shotgun (WGS) entry which is preliminary data.</text>
</comment>
<dbReference type="Proteomes" id="UP000176260">
    <property type="component" value="Unassembled WGS sequence"/>
</dbReference>
<dbReference type="PANTHER" id="PTHR43462">
    <property type="entry name" value="ALANYL-TRNA EDITING PROTEIN"/>
    <property type="match status" value="1"/>
</dbReference>
<dbReference type="GO" id="GO:0004812">
    <property type="term" value="F:aminoacyl-tRNA ligase activity"/>
    <property type="evidence" value="ECO:0007669"/>
    <property type="project" value="InterPro"/>
</dbReference>
<proteinExistence type="predicted"/>
<gene>
    <name evidence="5" type="ORF">A2Y67_01130</name>
</gene>
<organism evidence="5 6">
    <name type="scientific">Candidatus Buchananbacteria bacterium RBG_13_39_9</name>
    <dbReference type="NCBI Taxonomy" id="1797531"/>
    <lineage>
        <taxon>Bacteria</taxon>
        <taxon>Candidatus Buchananiibacteriota</taxon>
    </lineage>
</organism>
<dbReference type="GO" id="GO:0002161">
    <property type="term" value="F:aminoacyl-tRNA deacylase activity"/>
    <property type="evidence" value="ECO:0007669"/>
    <property type="project" value="UniProtKB-ARBA"/>
</dbReference>
<dbReference type="InterPro" id="IPR012947">
    <property type="entry name" value="tRNA_SAD"/>
</dbReference>
<dbReference type="InterPro" id="IPR018163">
    <property type="entry name" value="Thr/Ala-tRNA-synth_IIc_edit"/>
</dbReference>
<reference evidence="5 6" key="1">
    <citation type="journal article" date="2016" name="Nat. Commun.">
        <title>Thousands of microbial genomes shed light on interconnected biogeochemical processes in an aquifer system.</title>
        <authorList>
            <person name="Anantharaman K."/>
            <person name="Brown C.T."/>
            <person name="Hug L.A."/>
            <person name="Sharon I."/>
            <person name="Castelle C.J."/>
            <person name="Probst A.J."/>
            <person name="Thomas B.C."/>
            <person name="Singh A."/>
            <person name="Wilkins M.J."/>
            <person name="Karaoz U."/>
            <person name="Brodie E.L."/>
            <person name="Williams K.H."/>
            <person name="Hubbard S.S."/>
            <person name="Banfield J.F."/>
        </authorList>
    </citation>
    <scope>NUCLEOTIDE SEQUENCE [LARGE SCALE GENOMIC DNA]</scope>
</reference>
<keyword evidence="3" id="KW-0862">Zinc</keyword>
<keyword evidence="2" id="KW-0479">Metal-binding</keyword>
<evidence type="ECO:0000256" key="3">
    <source>
        <dbReference type="ARBA" id="ARBA00022833"/>
    </source>
</evidence>
<evidence type="ECO:0000313" key="6">
    <source>
        <dbReference type="Proteomes" id="UP000176260"/>
    </source>
</evidence>
<dbReference type="PANTHER" id="PTHR43462:SF1">
    <property type="entry name" value="ALANYL-TRNA EDITING PROTEIN AARSD1"/>
    <property type="match status" value="1"/>
</dbReference>
<comment type="cofactor">
    <cofactor evidence="1">
        <name>Zn(2+)</name>
        <dbReference type="ChEBI" id="CHEBI:29105"/>
    </cofactor>
</comment>
<name>A0A1G1XQW4_9BACT</name>
<feature type="domain" description="Threonyl/alanyl tRNA synthetase SAD" evidence="4">
    <location>
        <begin position="97"/>
        <end position="139"/>
    </location>
</feature>